<evidence type="ECO:0000313" key="1">
    <source>
        <dbReference type="Proteomes" id="UP000887578"/>
    </source>
</evidence>
<sequence length="81" mass="9325">MTAASSLSKFNEPWELFDEYSTINNGKISIYKREDDPTAEIITLVTSNGRRIVVHRTKKEAILMSSDRQGNATRYIQCKRE</sequence>
<dbReference type="Proteomes" id="UP000887578">
    <property type="component" value="Unplaced"/>
</dbReference>
<dbReference type="AlphaFoldDB" id="A0A914QEU0"/>
<reference evidence="2" key="1">
    <citation type="submission" date="2022-11" db="UniProtKB">
        <authorList>
            <consortium name="WormBaseParasite"/>
        </authorList>
    </citation>
    <scope>IDENTIFICATION</scope>
</reference>
<evidence type="ECO:0000313" key="2">
    <source>
        <dbReference type="WBParaSite" id="PDA_v2.g30326.t1"/>
    </source>
</evidence>
<name>A0A914QEU0_9BILA</name>
<protein>
    <submittedName>
        <fullName evidence="2">Translational initiation factor 1</fullName>
    </submittedName>
</protein>
<keyword evidence="1" id="KW-1185">Reference proteome</keyword>
<accession>A0A914QEU0</accession>
<proteinExistence type="predicted"/>
<organism evidence="1 2">
    <name type="scientific">Panagrolaimus davidi</name>
    <dbReference type="NCBI Taxonomy" id="227884"/>
    <lineage>
        <taxon>Eukaryota</taxon>
        <taxon>Metazoa</taxon>
        <taxon>Ecdysozoa</taxon>
        <taxon>Nematoda</taxon>
        <taxon>Chromadorea</taxon>
        <taxon>Rhabditida</taxon>
        <taxon>Tylenchina</taxon>
        <taxon>Panagrolaimomorpha</taxon>
        <taxon>Panagrolaimoidea</taxon>
        <taxon>Panagrolaimidae</taxon>
        <taxon>Panagrolaimus</taxon>
    </lineage>
</organism>
<dbReference type="WBParaSite" id="PDA_v2.g30326.t1">
    <property type="protein sequence ID" value="PDA_v2.g30326.t1"/>
    <property type="gene ID" value="PDA_v2.g30326"/>
</dbReference>